<reference evidence="1 2" key="1">
    <citation type="submission" date="2024-01" db="EMBL/GenBank/DDBJ databases">
        <title>The complete chloroplast genome sequence of Lithospermum erythrorhizon: insights into the phylogenetic relationship among Boraginaceae species and the maternal lineages of purple gromwells.</title>
        <authorList>
            <person name="Okada T."/>
            <person name="Watanabe K."/>
        </authorList>
    </citation>
    <scope>NUCLEOTIDE SEQUENCE [LARGE SCALE GENOMIC DNA]</scope>
</reference>
<evidence type="ECO:0000313" key="1">
    <source>
        <dbReference type="EMBL" id="GAA0183639.1"/>
    </source>
</evidence>
<protein>
    <submittedName>
        <fullName evidence="1">Uncharacterized protein</fullName>
    </submittedName>
</protein>
<sequence length="108" mass="12306">MVRDQFRLLDFIVSQQLVDHKLRVSIDFQLVAFGTLLHCLTNYGLKKTSKVVYVALEILMQHFIKYLLDSYLVDFSCILQSEWRGLVALRPLGVRTDVSCSSAGAILI</sequence>
<comment type="caution">
    <text evidence="1">The sequence shown here is derived from an EMBL/GenBank/DDBJ whole genome shotgun (WGS) entry which is preliminary data.</text>
</comment>
<name>A0AAV3RQ87_LITER</name>
<gene>
    <name evidence="1" type="ORF">LIER_31016</name>
</gene>
<organism evidence="1 2">
    <name type="scientific">Lithospermum erythrorhizon</name>
    <name type="common">Purple gromwell</name>
    <name type="synonym">Lithospermum officinale var. erythrorhizon</name>
    <dbReference type="NCBI Taxonomy" id="34254"/>
    <lineage>
        <taxon>Eukaryota</taxon>
        <taxon>Viridiplantae</taxon>
        <taxon>Streptophyta</taxon>
        <taxon>Embryophyta</taxon>
        <taxon>Tracheophyta</taxon>
        <taxon>Spermatophyta</taxon>
        <taxon>Magnoliopsida</taxon>
        <taxon>eudicotyledons</taxon>
        <taxon>Gunneridae</taxon>
        <taxon>Pentapetalae</taxon>
        <taxon>asterids</taxon>
        <taxon>lamiids</taxon>
        <taxon>Boraginales</taxon>
        <taxon>Boraginaceae</taxon>
        <taxon>Boraginoideae</taxon>
        <taxon>Lithospermeae</taxon>
        <taxon>Lithospermum</taxon>
    </lineage>
</organism>
<dbReference type="EMBL" id="BAABME010011358">
    <property type="protein sequence ID" value="GAA0183639.1"/>
    <property type="molecule type" value="Genomic_DNA"/>
</dbReference>
<proteinExistence type="predicted"/>
<keyword evidence="2" id="KW-1185">Reference proteome</keyword>
<dbReference type="AlphaFoldDB" id="A0AAV3RQ87"/>
<evidence type="ECO:0000313" key="2">
    <source>
        <dbReference type="Proteomes" id="UP001454036"/>
    </source>
</evidence>
<dbReference type="Proteomes" id="UP001454036">
    <property type="component" value="Unassembled WGS sequence"/>
</dbReference>
<accession>A0AAV3RQ87</accession>